<organism evidence="1 2">
    <name type="scientific">Ceratodon purpureus</name>
    <name type="common">Fire moss</name>
    <name type="synonym">Dicranum purpureum</name>
    <dbReference type="NCBI Taxonomy" id="3225"/>
    <lineage>
        <taxon>Eukaryota</taxon>
        <taxon>Viridiplantae</taxon>
        <taxon>Streptophyta</taxon>
        <taxon>Embryophyta</taxon>
        <taxon>Bryophyta</taxon>
        <taxon>Bryophytina</taxon>
        <taxon>Bryopsida</taxon>
        <taxon>Dicranidae</taxon>
        <taxon>Pseudoditrichales</taxon>
        <taxon>Ditrichaceae</taxon>
        <taxon>Ceratodon</taxon>
    </lineage>
</organism>
<dbReference type="Proteomes" id="UP000822688">
    <property type="component" value="Chromosome 7"/>
</dbReference>
<sequence length="100" mass="11880">MQMAELERMTMQVLIMSCWRRKGRSFGDDFNFQHINHHFVANSSLGGRCGKDVSLLQERRQFVEWRKSPWICGLHAVCRCLRERQIHFCRTCGDNGSNWF</sequence>
<evidence type="ECO:0000313" key="2">
    <source>
        <dbReference type="Proteomes" id="UP000822688"/>
    </source>
</evidence>
<dbReference type="AlphaFoldDB" id="A0A8T0H320"/>
<comment type="caution">
    <text evidence="1">The sequence shown here is derived from an EMBL/GenBank/DDBJ whole genome shotgun (WGS) entry which is preliminary data.</text>
</comment>
<dbReference type="EMBL" id="CM026428">
    <property type="protein sequence ID" value="KAG0566296.1"/>
    <property type="molecule type" value="Genomic_DNA"/>
</dbReference>
<reference evidence="1" key="1">
    <citation type="submission" date="2020-06" db="EMBL/GenBank/DDBJ databases">
        <title>WGS assembly of Ceratodon purpureus strain R40.</title>
        <authorList>
            <person name="Carey S.B."/>
            <person name="Jenkins J."/>
            <person name="Shu S."/>
            <person name="Lovell J.T."/>
            <person name="Sreedasyam A."/>
            <person name="Maumus F."/>
            <person name="Tiley G.P."/>
            <person name="Fernandez-Pozo N."/>
            <person name="Barry K."/>
            <person name="Chen C."/>
            <person name="Wang M."/>
            <person name="Lipzen A."/>
            <person name="Daum C."/>
            <person name="Saski C.A."/>
            <person name="Payton A.C."/>
            <person name="Mcbreen J.C."/>
            <person name="Conrad R.E."/>
            <person name="Kollar L.M."/>
            <person name="Olsson S."/>
            <person name="Huttunen S."/>
            <person name="Landis J.B."/>
            <person name="Wickett N.J."/>
            <person name="Johnson M.G."/>
            <person name="Rensing S.A."/>
            <person name="Grimwood J."/>
            <person name="Schmutz J."/>
            <person name="Mcdaniel S.F."/>
        </authorList>
    </citation>
    <scope>NUCLEOTIDE SEQUENCE</scope>
    <source>
        <strain evidence="1">R40</strain>
    </source>
</reference>
<evidence type="ECO:0000313" key="1">
    <source>
        <dbReference type="EMBL" id="KAG0566296.1"/>
    </source>
</evidence>
<gene>
    <name evidence="1" type="ORF">KC19_7G053000</name>
</gene>
<keyword evidence="2" id="KW-1185">Reference proteome</keyword>
<accession>A0A8T0H320</accession>
<name>A0A8T0H320_CERPU</name>
<protein>
    <submittedName>
        <fullName evidence="1">Uncharacterized protein</fullName>
    </submittedName>
</protein>
<proteinExistence type="predicted"/>